<accession>A0AAD4XUT7</accession>
<sequence>MLILFGHYFEPEKLLRTGLIDVMIRSSKQYRSSEYCMYFKLLFLVELHGYLAPEFVHRNVLTTKSDIIIGIESLKASNWVEE</sequence>
<protein>
    <submittedName>
        <fullName evidence="1">Uncharacterized protein</fullName>
    </submittedName>
</protein>
<evidence type="ECO:0000313" key="2">
    <source>
        <dbReference type="Proteomes" id="UP001202328"/>
    </source>
</evidence>
<dbReference type="EMBL" id="JAJJMB010003633">
    <property type="protein sequence ID" value="KAI3946887.1"/>
    <property type="molecule type" value="Genomic_DNA"/>
</dbReference>
<dbReference type="AlphaFoldDB" id="A0AAD4XUT7"/>
<comment type="caution">
    <text evidence="1">The sequence shown here is derived from an EMBL/GenBank/DDBJ whole genome shotgun (WGS) entry which is preliminary data.</text>
</comment>
<organism evidence="1 2">
    <name type="scientific">Papaver atlanticum</name>
    <dbReference type="NCBI Taxonomy" id="357466"/>
    <lineage>
        <taxon>Eukaryota</taxon>
        <taxon>Viridiplantae</taxon>
        <taxon>Streptophyta</taxon>
        <taxon>Embryophyta</taxon>
        <taxon>Tracheophyta</taxon>
        <taxon>Spermatophyta</taxon>
        <taxon>Magnoliopsida</taxon>
        <taxon>Ranunculales</taxon>
        <taxon>Papaveraceae</taxon>
        <taxon>Papaveroideae</taxon>
        <taxon>Papaver</taxon>
    </lineage>
</organism>
<name>A0AAD4XUT7_9MAGN</name>
<keyword evidence="2" id="KW-1185">Reference proteome</keyword>
<proteinExistence type="predicted"/>
<gene>
    <name evidence="1" type="ORF">MKW98_003450</name>
</gene>
<dbReference type="Proteomes" id="UP001202328">
    <property type="component" value="Unassembled WGS sequence"/>
</dbReference>
<reference evidence="1" key="1">
    <citation type="submission" date="2022-04" db="EMBL/GenBank/DDBJ databases">
        <title>A functionally conserved STORR gene fusion in Papaver species that diverged 16.8 million years ago.</title>
        <authorList>
            <person name="Catania T."/>
        </authorList>
    </citation>
    <scope>NUCLEOTIDE SEQUENCE</scope>
    <source>
        <strain evidence="1">S-188037</strain>
    </source>
</reference>
<evidence type="ECO:0000313" key="1">
    <source>
        <dbReference type="EMBL" id="KAI3946887.1"/>
    </source>
</evidence>